<sequence>MKYSEATHFKQTTSIGFRNTGLGWLSSRCLQTPPHPLACDKCVNVCPVSAIGFQNTQNGSEVKLTISDDCHGCMQCVPACPSEAIFSAEITALTSQQKVHQTLDLTCHRAATQKDGWHRLHCLRSLGGDVLAEFGANALPESVILHIPNSCHGCNAAPIESNDDWLANAHLICHLDNVAAQHAYRPPHRSLNRRELLFGRPAESLPNISFDDKAPKARRLQRQASAAQTLGTHATPRYLNLVLNHDSCLAHGVCSKVCPTDALIDDGNALTFNPSACVSCSHCVSACPEKALTASSGGNGEIVTLRQSEHATCHSCGHLFQQRITSNNDSAMLACSACQREATLMQESFHDLFH</sequence>
<keyword evidence="9" id="KW-1185">Reference proteome</keyword>
<dbReference type="Gene3D" id="3.30.70.20">
    <property type="match status" value="2"/>
</dbReference>
<dbReference type="EMBL" id="JH393258">
    <property type="protein sequence ID" value="EHJ92271.1"/>
    <property type="molecule type" value="Genomic_DNA"/>
</dbReference>
<dbReference type="InterPro" id="IPR017896">
    <property type="entry name" value="4Fe4S_Fe-S-bd"/>
</dbReference>
<name>A0A265DVE3_9GAMM</name>
<keyword evidence="3" id="KW-0408">Iron</keyword>
<protein>
    <submittedName>
        <fullName evidence="6">Polyferredoxin protein vhuB</fullName>
    </submittedName>
</protein>
<dbReference type="Proteomes" id="UP000005756">
    <property type="component" value="Unassembled WGS sequence"/>
</dbReference>
<keyword evidence="2" id="KW-0479">Metal-binding</keyword>
<dbReference type="PROSITE" id="PS51379">
    <property type="entry name" value="4FE4S_FER_2"/>
    <property type="match status" value="3"/>
</dbReference>
<organism evidence="6 8">
    <name type="scientific">Vreelandella boliviensis LC1</name>
    <dbReference type="NCBI Taxonomy" id="1072583"/>
    <lineage>
        <taxon>Bacteria</taxon>
        <taxon>Pseudomonadati</taxon>
        <taxon>Pseudomonadota</taxon>
        <taxon>Gammaproteobacteria</taxon>
        <taxon>Oceanospirillales</taxon>
        <taxon>Halomonadaceae</taxon>
        <taxon>Vreelandella</taxon>
    </lineage>
</organism>
<dbReference type="RefSeq" id="WP_007113184.1">
    <property type="nucleotide sequence ID" value="NZ_JH393258.1"/>
</dbReference>
<reference evidence="6 8" key="1">
    <citation type="submission" date="2011-10" db="EMBL/GenBank/DDBJ databases">
        <authorList>
            <person name="Quillaguamn J."/>
            <person name="Guzmn D."/>
            <person name="Balderrama-Subieta A."/>
            <person name="Cardona-Ortuo C."/>
            <person name="Guevara-Martnez M."/>
            <person name="Callisaya-Quispe N."/>
        </authorList>
    </citation>
    <scope>NUCLEOTIDE SEQUENCE [LARGE SCALE GENOMIC DNA]</scope>
    <source>
        <strain evidence="6 8">LC1</strain>
    </source>
</reference>
<feature type="domain" description="4Fe-4S ferredoxin-type" evidence="5">
    <location>
        <begin position="60"/>
        <end position="90"/>
    </location>
</feature>
<accession>A0A265DVE3</accession>
<evidence type="ECO:0000313" key="7">
    <source>
        <dbReference type="EMBL" id="OZT72978.1"/>
    </source>
</evidence>
<keyword evidence="4" id="KW-0411">Iron-sulfur</keyword>
<dbReference type="OrthoDB" id="6117400at2"/>
<dbReference type="InterPro" id="IPR050572">
    <property type="entry name" value="Fe-S_Ferredoxin"/>
</dbReference>
<dbReference type="PANTHER" id="PTHR43687:SF1">
    <property type="entry name" value="FERREDOXIN III"/>
    <property type="match status" value="1"/>
</dbReference>
<dbReference type="GO" id="GO:0051539">
    <property type="term" value="F:4 iron, 4 sulfur cluster binding"/>
    <property type="evidence" value="ECO:0007669"/>
    <property type="project" value="UniProtKB-KW"/>
</dbReference>
<proteinExistence type="predicted"/>
<dbReference type="Proteomes" id="UP000216538">
    <property type="component" value="Unassembled WGS sequence"/>
</dbReference>
<dbReference type="STRING" id="1072583.KUC_2216"/>
<feature type="domain" description="4Fe-4S ferredoxin-type" evidence="5">
    <location>
        <begin position="268"/>
        <end position="297"/>
    </location>
</feature>
<dbReference type="Pfam" id="PF13237">
    <property type="entry name" value="Fer4_10"/>
    <property type="match status" value="1"/>
</dbReference>
<dbReference type="GO" id="GO:0046872">
    <property type="term" value="F:metal ion binding"/>
    <property type="evidence" value="ECO:0007669"/>
    <property type="project" value="UniProtKB-KW"/>
</dbReference>
<evidence type="ECO:0000313" key="6">
    <source>
        <dbReference type="EMBL" id="EHJ92271.1"/>
    </source>
</evidence>
<dbReference type="InterPro" id="IPR017900">
    <property type="entry name" value="4Fe4S_Fe_S_CS"/>
</dbReference>
<dbReference type="PANTHER" id="PTHR43687">
    <property type="entry name" value="ADENYLYLSULFATE REDUCTASE, BETA SUBUNIT"/>
    <property type="match status" value="1"/>
</dbReference>
<dbReference type="SUPFAM" id="SSF54862">
    <property type="entry name" value="4Fe-4S ferredoxins"/>
    <property type="match status" value="2"/>
</dbReference>
<evidence type="ECO:0000259" key="5">
    <source>
        <dbReference type="PROSITE" id="PS51379"/>
    </source>
</evidence>
<keyword evidence="1" id="KW-0004">4Fe-4S</keyword>
<evidence type="ECO:0000256" key="3">
    <source>
        <dbReference type="ARBA" id="ARBA00023004"/>
    </source>
</evidence>
<gene>
    <name evidence="7" type="ORF">CE457_16675</name>
    <name evidence="6" type="ORF">KUC_2216</name>
</gene>
<dbReference type="EMBL" id="NPEY01000015">
    <property type="protein sequence ID" value="OZT72978.1"/>
    <property type="molecule type" value="Genomic_DNA"/>
</dbReference>
<feature type="domain" description="4Fe-4S ferredoxin-type" evidence="5">
    <location>
        <begin position="239"/>
        <end position="267"/>
    </location>
</feature>
<reference evidence="7 9" key="2">
    <citation type="submission" date="2017-07" db="EMBL/GenBank/DDBJ databases">
        <title>Shotgun whole genome sequences of three halophilic bacterial isolates.</title>
        <authorList>
            <person name="Pozzo T."/>
            <person name="Higdon S.M."/>
            <person name="Quillaguaman J."/>
        </authorList>
    </citation>
    <scope>NUCLEOTIDE SEQUENCE [LARGE SCALE GENOMIC DNA]</scope>
    <source>
        <strain evidence="7 9">LC1</strain>
    </source>
</reference>
<dbReference type="AlphaFoldDB" id="A0A265DVE3"/>
<evidence type="ECO:0000256" key="2">
    <source>
        <dbReference type="ARBA" id="ARBA00022723"/>
    </source>
</evidence>
<dbReference type="PROSITE" id="PS00198">
    <property type="entry name" value="4FE4S_FER_1"/>
    <property type="match status" value="2"/>
</dbReference>
<evidence type="ECO:0000256" key="4">
    <source>
        <dbReference type="ARBA" id="ARBA00023014"/>
    </source>
</evidence>
<evidence type="ECO:0000313" key="9">
    <source>
        <dbReference type="Proteomes" id="UP000216538"/>
    </source>
</evidence>
<evidence type="ECO:0000313" key="8">
    <source>
        <dbReference type="Proteomes" id="UP000005756"/>
    </source>
</evidence>
<dbReference type="Pfam" id="PF12838">
    <property type="entry name" value="Fer4_7"/>
    <property type="match status" value="1"/>
</dbReference>
<evidence type="ECO:0000256" key="1">
    <source>
        <dbReference type="ARBA" id="ARBA00022485"/>
    </source>
</evidence>